<organism evidence="2 3">
    <name type="scientific">Hirsutella minnesotensis 3608</name>
    <dbReference type="NCBI Taxonomy" id="1043627"/>
    <lineage>
        <taxon>Eukaryota</taxon>
        <taxon>Fungi</taxon>
        <taxon>Dikarya</taxon>
        <taxon>Ascomycota</taxon>
        <taxon>Pezizomycotina</taxon>
        <taxon>Sordariomycetes</taxon>
        <taxon>Hypocreomycetidae</taxon>
        <taxon>Hypocreales</taxon>
        <taxon>Ophiocordycipitaceae</taxon>
        <taxon>Hirsutella</taxon>
    </lineage>
</organism>
<dbReference type="OrthoDB" id="4922249at2759"/>
<feature type="region of interest" description="Disordered" evidence="1">
    <location>
        <begin position="213"/>
        <end position="237"/>
    </location>
</feature>
<reference evidence="2 3" key="1">
    <citation type="journal article" date="2014" name="Genome Biol. Evol.">
        <title>Comparative genomics and transcriptomics analyses reveal divergent lifestyle features of nematode endoparasitic fungus Hirsutella minnesotensis.</title>
        <authorList>
            <person name="Lai Y."/>
            <person name="Liu K."/>
            <person name="Zhang X."/>
            <person name="Zhang X."/>
            <person name="Li K."/>
            <person name="Wang N."/>
            <person name="Shu C."/>
            <person name="Wu Y."/>
            <person name="Wang C."/>
            <person name="Bushley K.E."/>
            <person name="Xiang M."/>
            <person name="Liu X."/>
        </authorList>
    </citation>
    <scope>NUCLEOTIDE SEQUENCE [LARGE SCALE GENOMIC DNA]</scope>
    <source>
        <strain evidence="2 3">3608</strain>
    </source>
</reference>
<evidence type="ECO:0000256" key="1">
    <source>
        <dbReference type="SAM" id="MobiDB-lite"/>
    </source>
</evidence>
<dbReference type="AlphaFoldDB" id="A0A0F7ZQL8"/>
<name>A0A0F7ZQL8_9HYPO</name>
<dbReference type="EMBL" id="KQ031030">
    <property type="protein sequence ID" value="KJZ68088.1"/>
    <property type="molecule type" value="Genomic_DNA"/>
</dbReference>
<sequence>MKLSSSGLYGYLRSRAGDFGEHPVFDMDRIWSMDAVCIKAKSPCMVAVYFLHDGVEHMDSCWQQLEASLAVDADIYRFTPGDPGRTDCSAAFLFSHLSPLVGSMTYREVQLAVEHYLGWCSKLDRNIPRWKSAERITVELIHPSKRTAWFKSREKAFSDRVDKGFGVGWGFPCIPPCKGEAMDLITDICPEVMDLVTDKLTDVESTLLLPDEQDERKSCASIDDVSSHKGVETTERE</sequence>
<evidence type="ECO:0000313" key="2">
    <source>
        <dbReference type="EMBL" id="KJZ68088.1"/>
    </source>
</evidence>
<accession>A0A0F7ZQL8</accession>
<dbReference type="Proteomes" id="UP000054481">
    <property type="component" value="Unassembled WGS sequence"/>
</dbReference>
<proteinExistence type="predicted"/>
<gene>
    <name evidence="2" type="ORF">HIM_12522</name>
</gene>
<evidence type="ECO:0000313" key="3">
    <source>
        <dbReference type="Proteomes" id="UP000054481"/>
    </source>
</evidence>
<feature type="compositionally biased region" description="Basic and acidic residues" evidence="1">
    <location>
        <begin position="225"/>
        <end position="237"/>
    </location>
</feature>
<keyword evidence="3" id="KW-1185">Reference proteome</keyword>
<protein>
    <submittedName>
        <fullName evidence="2">Uncharacterized protein</fullName>
    </submittedName>
</protein>